<feature type="transmembrane region" description="Helical" evidence="1">
    <location>
        <begin position="271"/>
        <end position="291"/>
    </location>
</feature>
<feature type="transmembrane region" description="Helical" evidence="1">
    <location>
        <begin position="198"/>
        <end position="219"/>
    </location>
</feature>
<evidence type="ECO:0000259" key="2">
    <source>
        <dbReference type="Pfam" id="PF26366"/>
    </source>
</evidence>
<evidence type="ECO:0000313" key="3">
    <source>
        <dbReference type="EMBL" id="AZS37000.1"/>
    </source>
</evidence>
<name>A0A3Q9IY78_9MICO</name>
<keyword evidence="1" id="KW-0472">Membrane</keyword>
<proteinExistence type="predicted"/>
<keyword evidence="4" id="KW-1185">Reference proteome</keyword>
<accession>A0A3Q9IY78</accession>
<protein>
    <recommendedName>
        <fullName evidence="2">DUF8094 domain-containing protein</fullName>
    </recommendedName>
</protein>
<dbReference type="EMBL" id="CP031423">
    <property type="protein sequence ID" value="AZS37000.1"/>
    <property type="molecule type" value="Genomic_DNA"/>
</dbReference>
<keyword evidence="1" id="KW-0812">Transmembrane</keyword>
<organism evidence="3 4">
    <name type="scientific">Microbacterium lemovicicum</name>
    <dbReference type="NCBI Taxonomy" id="1072463"/>
    <lineage>
        <taxon>Bacteria</taxon>
        <taxon>Bacillati</taxon>
        <taxon>Actinomycetota</taxon>
        <taxon>Actinomycetes</taxon>
        <taxon>Micrococcales</taxon>
        <taxon>Microbacteriaceae</taxon>
        <taxon>Microbacterium</taxon>
    </lineage>
</organism>
<dbReference type="Pfam" id="PF26366">
    <property type="entry name" value="DUF8094"/>
    <property type="match status" value="1"/>
</dbReference>
<sequence>MPADLGKVSFVRFVWAVLAFVLAAAMIGAGIAQRTVFQGPKTQTESVSLSQDTPYVLVDGSVLNSLPGAQTLRAEGSGTIFAAYGRTADVKAWLSDAEYVQVGVGENGALTTSEVQPTATPAPTTDDTTDTTATDAAAAATRDPIGSDLWLDEFQQDDELVAPLQLPSDMSVLIAGDGTSPAPADISVSWPIGNATPWAGPLIAGGALLMAVGVFLYILGIRHVRRSKGPRRKGLPLPVTEPIDLATAEADKGVISSSASRRSLGRGRRTMLVPLVAVSALLVTGCSADAWPTLGGTATPTPSASVIVPEGQQSPAVTEAQAERILARVADTVAEADAASDQALASTRLDGAMLAERTTNYTLRSSIADYAALPAVQAKPLRIVLPVAYDAWPRTVMTVVDDQADKVSSIMMLTQADPWSAFKLTYMANLEASTELPELAAPYVGAPQVPPGSDFLTLAPDKVAAAYADILNNGDASTSLSLFDADSDSFRTGVAADRQKRLDEFNQTAADTGSLTFESSAGSQPPLALATLESGAIVAVNINETDTVKPTNADAVIKLTNNPTVKALVGAEQSATGFTTTYSDQLFFYVPGQGSTEKIRLLGASSHILDAKVIP</sequence>
<dbReference type="Proteomes" id="UP000276888">
    <property type="component" value="Chromosome"/>
</dbReference>
<dbReference type="AlphaFoldDB" id="A0A3Q9IY78"/>
<gene>
    <name evidence="3" type="ORF">CVS47_01625</name>
</gene>
<feature type="domain" description="DUF8094" evidence="2">
    <location>
        <begin position="314"/>
        <end position="612"/>
    </location>
</feature>
<evidence type="ECO:0000256" key="1">
    <source>
        <dbReference type="SAM" id="Phobius"/>
    </source>
</evidence>
<reference evidence="3 4" key="1">
    <citation type="submission" date="2018-08" db="EMBL/GenBank/DDBJ databases">
        <title>Microbacterium lemovicicum sp. nov., a bacterium isolated from a natural uranium-rich soil.</title>
        <authorList>
            <person name="ORTET P."/>
        </authorList>
    </citation>
    <scope>NUCLEOTIDE SEQUENCE [LARGE SCALE GENOMIC DNA]</scope>
    <source>
        <strain evidence="3 4">Viu22</strain>
    </source>
</reference>
<dbReference type="KEGG" id="mlv:CVS47_01625"/>
<evidence type="ECO:0000313" key="4">
    <source>
        <dbReference type="Proteomes" id="UP000276888"/>
    </source>
</evidence>
<keyword evidence="1" id="KW-1133">Transmembrane helix</keyword>
<dbReference type="InterPro" id="IPR058407">
    <property type="entry name" value="DUF8094"/>
</dbReference>